<protein>
    <submittedName>
        <fullName evidence="1">Uncharacterized protein</fullName>
    </submittedName>
</protein>
<gene>
    <name evidence="1" type="ORF">CEXT_313001</name>
</gene>
<comment type="caution">
    <text evidence="1">The sequence shown here is derived from an EMBL/GenBank/DDBJ whole genome shotgun (WGS) entry which is preliminary data.</text>
</comment>
<dbReference type="EMBL" id="BPLR01019584">
    <property type="protein sequence ID" value="GIX69411.1"/>
    <property type="molecule type" value="Genomic_DNA"/>
</dbReference>
<reference evidence="1 2" key="1">
    <citation type="submission" date="2021-06" db="EMBL/GenBank/DDBJ databases">
        <title>Caerostris extrusa draft genome.</title>
        <authorList>
            <person name="Kono N."/>
            <person name="Arakawa K."/>
        </authorList>
    </citation>
    <scope>NUCLEOTIDE SEQUENCE [LARGE SCALE GENOMIC DNA]</scope>
</reference>
<name>A0AAV4MBG8_CAEEX</name>
<dbReference type="Proteomes" id="UP001054945">
    <property type="component" value="Unassembled WGS sequence"/>
</dbReference>
<dbReference type="AlphaFoldDB" id="A0AAV4MBG8"/>
<organism evidence="1 2">
    <name type="scientific">Caerostris extrusa</name>
    <name type="common">Bark spider</name>
    <name type="synonym">Caerostris bankana</name>
    <dbReference type="NCBI Taxonomy" id="172846"/>
    <lineage>
        <taxon>Eukaryota</taxon>
        <taxon>Metazoa</taxon>
        <taxon>Ecdysozoa</taxon>
        <taxon>Arthropoda</taxon>
        <taxon>Chelicerata</taxon>
        <taxon>Arachnida</taxon>
        <taxon>Araneae</taxon>
        <taxon>Araneomorphae</taxon>
        <taxon>Entelegynae</taxon>
        <taxon>Araneoidea</taxon>
        <taxon>Araneidae</taxon>
        <taxon>Caerostris</taxon>
    </lineage>
</organism>
<accession>A0AAV4MBG8</accession>
<keyword evidence="2" id="KW-1185">Reference proteome</keyword>
<proteinExistence type="predicted"/>
<evidence type="ECO:0000313" key="2">
    <source>
        <dbReference type="Proteomes" id="UP001054945"/>
    </source>
</evidence>
<evidence type="ECO:0000313" key="1">
    <source>
        <dbReference type="EMBL" id="GIX69411.1"/>
    </source>
</evidence>
<sequence>MVDVKQEVQSDKFPHHKKCFLEQSRQIRVQRKTYEGKPSLNALRRTTSTCFTFMRDIQRLKTVAMCTYTISYFFVRVHPLTKTRKRKEQLKEDVCVQHCPSEVKHLRRAALKGIST</sequence>